<evidence type="ECO:0000256" key="2">
    <source>
        <dbReference type="ARBA" id="ARBA00023033"/>
    </source>
</evidence>
<dbReference type="RefSeq" id="WP_089890721.1">
    <property type="nucleotide sequence ID" value="NZ_CALJFH010000012.1"/>
</dbReference>
<sequence length="419" mass="45726">MTVLIAGAGIGGLTLGLSLHQLGIPFKIFEAVREIRPLGVGINVQPHAIRELFELGLEGELDKVGLRTKQVAYFSAQGGEIWREARGEFAGYHWPQYSIHRGGMQMLLYRALMERAGPDVIQMGAAVTGSVDTATGVEITLADRSTGETLGCAAGSVFVAADGINSAARQALYPDEGAAHWGGIMMWRGVTRGPSFLGGRTMAMAGKRDCKFVCYPIEEFNDGTCLINWIADRAMAEDYVWREQDWNREGRLDDFLGVFSDWTFDWLDVPEIITTAQSVWEYPMVDRNPLPRWSHGRMTLLGDAAHAMYPIGSNGASQAILDARVLARELRDMGQGVAALERYDEIRRETVNALVLANRGAGPDKVLDIVAERAPEGFESISDVMSQVELEEAAGAYKKLAGMDIEALNARGPLVSVSS</sequence>
<dbReference type="Proteomes" id="UP000199026">
    <property type="component" value="Unassembled WGS sequence"/>
</dbReference>
<organism evidence="4 5">
    <name type="scientific">Lentibacter algarum</name>
    <dbReference type="NCBI Taxonomy" id="576131"/>
    <lineage>
        <taxon>Bacteria</taxon>
        <taxon>Pseudomonadati</taxon>
        <taxon>Pseudomonadota</taxon>
        <taxon>Alphaproteobacteria</taxon>
        <taxon>Rhodobacterales</taxon>
        <taxon>Roseobacteraceae</taxon>
        <taxon>Lentibacter</taxon>
    </lineage>
</organism>
<dbReference type="Gene3D" id="3.50.50.60">
    <property type="entry name" value="FAD/NAD(P)-binding domain"/>
    <property type="match status" value="1"/>
</dbReference>
<feature type="domain" description="FAD-binding" evidence="3">
    <location>
        <begin position="2"/>
        <end position="173"/>
    </location>
</feature>
<dbReference type="Pfam" id="PF01494">
    <property type="entry name" value="FAD_binding_3"/>
    <property type="match status" value="2"/>
</dbReference>
<gene>
    <name evidence="4" type="ORF">SAMN05444486_102644</name>
</gene>
<dbReference type="InterPro" id="IPR002938">
    <property type="entry name" value="FAD-bd"/>
</dbReference>
<dbReference type="AlphaFoldDB" id="A0A1H3KMP6"/>
<dbReference type="PANTHER" id="PTHR13789">
    <property type="entry name" value="MONOOXYGENASE"/>
    <property type="match status" value="1"/>
</dbReference>
<feature type="domain" description="FAD-binding" evidence="3">
    <location>
        <begin position="290"/>
        <end position="355"/>
    </location>
</feature>
<keyword evidence="2" id="KW-0503">Monooxygenase</keyword>
<name>A0A1H3KMP6_9RHOB</name>
<dbReference type="EMBL" id="FNPR01000002">
    <property type="protein sequence ID" value="SDY53453.1"/>
    <property type="molecule type" value="Genomic_DNA"/>
</dbReference>
<keyword evidence="5" id="KW-1185">Reference proteome</keyword>
<evidence type="ECO:0000313" key="5">
    <source>
        <dbReference type="Proteomes" id="UP000199026"/>
    </source>
</evidence>
<evidence type="ECO:0000259" key="3">
    <source>
        <dbReference type="Pfam" id="PF01494"/>
    </source>
</evidence>
<dbReference type="STRING" id="576131.SAMN05444486_102644"/>
<dbReference type="InterPro" id="IPR050493">
    <property type="entry name" value="FAD-dep_Monooxygenase_BioMet"/>
</dbReference>
<dbReference type="NCBIfam" id="NF005720">
    <property type="entry name" value="PRK07538.1"/>
    <property type="match status" value="1"/>
</dbReference>
<accession>A0A1H3KMP6</accession>
<dbReference type="GO" id="GO:0004497">
    <property type="term" value="F:monooxygenase activity"/>
    <property type="evidence" value="ECO:0007669"/>
    <property type="project" value="UniProtKB-KW"/>
</dbReference>
<keyword evidence="1" id="KW-0560">Oxidoreductase</keyword>
<dbReference type="SUPFAM" id="SSF51905">
    <property type="entry name" value="FAD/NAD(P)-binding domain"/>
    <property type="match status" value="1"/>
</dbReference>
<dbReference type="PRINTS" id="PR00420">
    <property type="entry name" value="RNGMNOXGNASE"/>
</dbReference>
<evidence type="ECO:0000256" key="1">
    <source>
        <dbReference type="ARBA" id="ARBA00023002"/>
    </source>
</evidence>
<dbReference type="PANTHER" id="PTHR13789:SF268">
    <property type="entry name" value="5-METHYLPHENAZINE-1-CARBOXYLATE 1-MONOOXYGENASE"/>
    <property type="match status" value="1"/>
</dbReference>
<evidence type="ECO:0000313" key="4">
    <source>
        <dbReference type="EMBL" id="SDY53453.1"/>
    </source>
</evidence>
<dbReference type="SUPFAM" id="SSF54373">
    <property type="entry name" value="FAD-linked reductases, C-terminal domain"/>
    <property type="match status" value="1"/>
</dbReference>
<protein>
    <submittedName>
        <fullName evidence="4">2-polyprenyl-6-methoxyphenol hydroxylase</fullName>
    </submittedName>
</protein>
<proteinExistence type="predicted"/>
<dbReference type="GeneID" id="78124710"/>
<dbReference type="GO" id="GO:0071949">
    <property type="term" value="F:FAD binding"/>
    <property type="evidence" value="ECO:0007669"/>
    <property type="project" value="InterPro"/>
</dbReference>
<dbReference type="InterPro" id="IPR036188">
    <property type="entry name" value="FAD/NAD-bd_sf"/>
</dbReference>
<dbReference type="Gene3D" id="3.30.9.30">
    <property type="match status" value="1"/>
</dbReference>
<reference evidence="4 5" key="1">
    <citation type="submission" date="2016-10" db="EMBL/GenBank/DDBJ databases">
        <authorList>
            <person name="de Groot N.N."/>
        </authorList>
    </citation>
    <scope>NUCLEOTIDE SEQUENCE [LARGE SCALE GENOMIC DNA]</scope>
    <source>
        <strain evidence="4 5">DSM 24677</strain>
    </source>
</reference>
<dbReference type="OrthoDB" id="4230779at2"/>